<dbReference type="PANTHER" id="PTHR30349:SF94">
    <property type="entry name" value="INTEGRASE_RECOMBINASE HI_1414-RELATED"/>
    <property type="match status" value="1"/>
</dbReference>
<dbReference type="GO" id="GO:0015074">
    <property type="term" value="P:DNA integration"/>
    <property type="evidence" value="ECO:0007669"/>
    <property type="project" value="UniProtKB-KW"/>
</dbReference>
<dbReference type="Proteomes" id="UP001055303">
    <property type="component" value="Unassembled WGS sequence"/>
</dbReference>
<dbReference type="PANTHER" id="PTHR30349">
    <property type="entry name" value="PHAGE INTEGRASE-RELATED"/>
    <property type="match status" value="1"/>
</dbReference>
<dbReference type="Proteomes" id="UP000401717">
    <property type="component" value="Unassembled WGS sequence"/>
</dbReference>
<evidence type="ECO:0000256" key="1">
    <source>
        <dbReference type="ARBA" id="ARBA00022908"/>
    </source>
</evidence>
<dbReference type="GO" id="GO:0003677">
    <property type="term" value="F:DNA binding"/>
    <property type="evidence" value="ECO:0007669"/>
    <property type="project" value="UniProtKB-KW"/>
</dbReference>
<sequence>MAAIRKRQGKYQVQIRIKGSPPLSRTFSARADAKAWAREIEGDAERRGLPMDRRVLDTLTVGDILVRYRDTITPTKLGAVREGMAIRVLLKHGLSKVPLSALTVSRVAEHRDQRLQTIKPASINRELAIYRHAFETAQRSWGIPLAENPFALVTKPRVSDARSRRLEKGEWEKLKAACLRSRNPYVLSMVEFGLETAMRRGEVLRVRWRNIDWEGRTLHIPRSKNGYARTIPLSVQAINILMRQSNAFSSSENLVFETTEDAIKLSWQRIVRRCGIVDFRYHDLRHEAISRFFEKGLSVPEVALISGHRDYKMLARYVHLRPEVLAEKLARLSQEGS</sequence>
<evidence type="ECO:0000256" key="2">
    <source>
        <dbReference type="ARBA" id="ARBA00023125"/>
    </source>
</evidence>
<evidence type="ECO:0000313" key="7">
    <source>
        <dbReference type="Proteomes" id="UP000401717"/>
    </source>
</evidence>
<reference evidence="5" key="3">
    <citation type="submission" date="2021-08" db="EMBL/GenBank/DDBJ databases">
        <authorList>
            <person name="Tani A."/>
            <person name="Ola A."/>
            <person name="Ogura Y."/>
            <person name="Katsura K."/>
            <person name="Hayashi T."/>
        </authorList>
    </citation>
    <scope>NUCLEOTIDE SEQUENCE</scope>
    <source>
        <strain evidence="5">DSM 22415</strain>
    </source>
</reference>
<dbReference type="SUPFAM" id="SSF56349">
    <property type="entry name" value="DNA breaking-rejoining enzymes"/>
    <property type="match status" value="1"/>
</dbReference>
<dbReference type="EMBL" id="BPQI01000086">
    <property type="protein sequence ID" value="GJD57071.1"/>
    <property type="molecule type" value="Genomic_DNA"/>
</dbReference>
<gene>
    <name evidence="6" type="primary">xerC_1</name>
    <name evidence="5" type="synonym">xerC_4</name>
    <name evidence="5" type="ORF">IFDJLNFL_2971</name>
    <name evidence="6" type="ORF">MTDSW087_03278</name>
</gene>
<evidence type="ECO:0000313" key="8">
    <source>
        <dbReference type="Proteomes" id="UP001055303"/>
    </source>
</evidence>
<dbReference type="AlphaFoldDB" id="A0A564G1U1"/>
<keyword evidence="8" id="KW-1185">Reference proteome</keyword>
<reference evidence="6 7" key="1">
    <citation type="submission" date="2019-06" db="EMBL/GenBank/DDBJ databases">
        <authorList>
            <person name="Rodrigo-Torres L."/>
            <person name="Arahal R. D."/>
            <person name="Lucena T."/>
        </authorList>
    </citation>
    <scope>NUCLEOTIDE SEQUENCE [LARGE SCALE GENOMIC DNA]</scope>
    <source>
        <strain evidence="6 7">SW08-7</strain>
    </source>
</reference>
<organism evidence="6 7">
    <name type="scientific">Methylobacterium dankookense</name>
    <dbReference type="NCBI Taxonomy" id="560405"/>
    <lineage>
        <taxon>Bacteria</taxon>
        <taxon>Pseudomonadati</taxon>
        <taxon>Pseudomonadota</taxon>
        <taxon>Alphaproteobacteria</taxon>
        <taxon>Hyphomicrobiales</taxon>
        <taxon>Methylobacteriaceae</taxon>
        <taxon>Methylobacterium</taxon>
    </lineage>
</organism>
<evidence type="ECO:0000313" key="6">
    <source>
        <dbReference type="EMBL" id="VUF13571.1"/>
    </source>
</evidence>
<feature type="domain" description="Tyr recombinase" evidence="4">
    <location>
        <begin position="161"/>
        <end position="330"/>
    </location>
</feature>
<dbReference type="OrthoDB" id="6388170at2"/>
<dbReference type="InterPro" id="IPR010998">
    <property type="entry name" value="Integrase_recombinase_N"/>
</dbReference>
<evidence type="ECO:0000259" key="4">
    <source>
        <dbReference type="PROSITE" id="PS51898"/>
    </source>
</evidence>
<evidence type="ECO:0000313" key="5">
    <source>
        <dbReference type="EMBL" id="GJD57071.1"/>
    </source>
</evidence>
<keyword evidence="1" id="KW-0229">DNA integration</keyword>
<reference evidence="5" key="2">
    <citation type="journal article" date="2021" name="Front. Microbiol.">
        <title>Comprehensive Comparative Genomics and Phenotyping of Methylobacterium Species.</title>
        <authorList>
            <person name="Alessa O."/>
            <person name="Ogura Y."/>
            <person name="Fujitani Y."/>
            <person name="Takami H."/>
            <person name="Hayashi T."/>
            <person name="Sahin N."/>
            <person name="Tani A."/>
        </authorList>
    </citation>
    <scope>NUCLEOTIDE SEQUENCE</scope>
    <source>
        <strain evidence="5">DSM 22415</strain>
    </source>
</reference>
<keyword evidence="3" id="KW-0233">DNA recombination</keyword>
<dbReference type="Pfam" id="PF00589">
    <property type="entry name" value="Phage_integrase"/>
    <property type="match status" value="1"/>
</dbReference>
<dbReference type="InterPro" id="IPR050090">
    <property type="entry name" value="Tyrosine_recombinase_XerCD"/>
</dbReference>
<dbReference type="InterPro" id="IPR002104">
    <property type="entry name" value="Integrase_catalytic"/>
</dbReference>
<evidence type="ECO:0000256" key="3">
    <source>
        <dbReference type="ARBA" id="ARBA00023172"/>
    </source>
</evidence>
<dbReference type="InterPro" id="IPR011010">
    <property type="entry name" value="DNA_brk_join_enz"/>
</dbReference>
<proteinExistence type="predicted"/>
<accession>A0A564G1U1</accession>
<dbReference type="CDD" id="cd00796">
    <property type="entry name" value="INT_Rci_Hp1_C"/>
    <property type="match status" value="1"/>
</dbReference>
<protein>
    <submittedName>
        <fullName evidence="6">Tyrosine recombinase XerC</fullName>
    </submittedName>
</protein>
<dbReference type="GO" id="GO:0006310">
    <property type="term" value="P:DNA recombination"/>
    <property type="evidence" value="ECO:0007669"/>
    <property type="project" value="UniProtKB-KW"/>
</dbReference>
<dbReference type="InterPro" id="IPR013762">
    <property type="entry name" value="Integrase-like_cat_sf"/>
</dbReference>
<dbReference type="RefSeq" id="WP_144765719.1">
    <property type="nucleotide sequence ID" value="NZ_BPQI01000086.1"/>
</dbReference>
<name>A0A564G1U1_9HYPH</name>
<dbReference type="Gene3D" id="1.10.150.130">
    <property type="match status" value="1"/>
</dbReference>
<dbReference type="PROSITE" id="PS51898">
    <property type="entry name" value="TYR_RECOMBINASE"/>
    <property type="match status" value="1"/>
</dbReference>
<dbReference type="Gene3D" id="1.10.443.10">
    <property type="entry name" value="Intergrase catalytic core"/>
    <property type="match status" value="1"/>
</dbReference>
<keyword evidence="2" id="KW-0238">DNA-binding</keyword>
<dbReference type="EMBL" id="CABFVH010000021">
    <property type="protein sequence ID" value="VUF13571.1"/>
    <property type="molecule type" value="Genomic_DNA"/>
</dbReference>